<dbReference type="PROSITE" id="PS50109">
    <property type="entry name" value="HIS_KIN"/>
    <property type="match status" value="1"/>
</dbReference>
<dbReference type="InterPro" id="IPR011006">
    <property type="entry name" value="CheY-like_superfamily"/>
</dbReference>
<dbReference type="EC" id="2.7.13.3" evidence="3"/>
<keyword evidence="11" id="KW-1133">Transmembrane helix</keyword>
<keyword evidence="6 14" id="KW-0597">Phosphoprotein</keyword>
<evidence type="ECO:0000313" key="19">
    <source>
        <dbReference type="Proteomes" id="UP000095552"/>
    </source>
</evidence>
<dbReference type="Gene3D" id="1.20.120.160">
    <property type="entry name" value="HPT domain"/>
    <property type="match status" value="1"/>
</dbReference>
<dbReference type="GO" id="GO:0000155">
    <property type="term" value="F:phosphorelay sensor kinase activity"/>
    <property type="evidence" value="ECO:0007669"/>
    <property type="project" value="InterPro"/>
</dbReference>
<feature type="domain" description="Histidine kinase" evidence="15">
    <location>
        <begin position="159"/>
        <end position="379"/>
    </location>
</feature>
<sequence>MSSAIDEIKLGLVQNKSQVVIFHTDGQVQKSCNTLFNVNSASSIYNQFDFLKSLEELIPTLPLAERLHFGAVEWEEQVNGLFSISLERVQPETVHWVIQDKTEGKSETQKIQQERNEATINEEFLDIQRKYLEMEKELLHYKNQELERIQAFKTQFFAEVSHEMRTPLNSIGGLINLLQEGPKSRSSEYLKALSATSTHLNSIINDILDLSKVEAGKLELNNSPFDLRKSLQNVVTGFSHMVQEKGLELILTIDQEVPKTLDGDAVRLTQVVYNLLGNALKFTGNGHVELRVVRLKKSSERCELGFEVSDTGKGMSPESIQRILEPYGQAEGQDYGQYGGTGLGMGIAKELINLMGGQLSIKSEVGVGTKMAFSINFGITGESIPSSDEITLRLGHLNVLIAEDDPVSQMVLKDSLAKFQILAPQLVSSVKELKTALETSKFDVVLSDLNLTDGNSLALFSEMAAQSLPPIIFLSGDISEQPKSFEFDNWHFLLKPVNLNALGTLLKGIKPTSMVDLSNLKVATHQNVDLMKELIQIILDTLPEEIEKINVALSESELVIAKKGLHKIGPSVSYLGNDQLIDTRRLLHDRLENSDDITVEFDQFSVEILTALGELKAIEI</sequence>
<dbReference type="SUPFAM" id="SSF55874">
    <property type="entry name" value="ATPase domain of HSP90 chaperone/DNA topoisomerase II/histidine kinase"/>
    <property type="match status" value="1"/>
</dbReference>
<evidence type="ECO:0000256" key="3">
    <source>
        <dbReference type="ARBA" id="ARBA00012438"/>
    </source>
</evidence>
<comment type="caution">
    <text evidence="18">The sequence shown here is derived from an EMBL/GenBank/DDBJ whole genome shotgun (WGS) entry which is preliminary data.</text>
</comment>
<evidence type="ECO:0000256" key="11">
    <source>
        <dbReference type="ARBA" id="ARBA00022989"/>
    </source>
</evidence>
<dbReference type="InterPro" id="IPR005467">
    <property type="entry name" value="His_kinase_dom"/>
</dbReference>
<dbReference type="Pfam" id="PF02518">
    <property type="entry name" value="HATPase_c"/>
    <property type="match status" value="1"/>
</dbReference>
<evidence type="ECO:0000256" key="10">
    <source>
        <dbReference type="ARBA" id="ARBA00022840"/>
    </source>
</evidence>
<feature type="modified residue" description="4-aspartylphosphate" evidence="14">
    <location>
        <position position="448"/>
    </location>
</feature>
<dbReference type="SMART" id="SM00448">
    <property type="entry name" value="REC"/>
    <property type="match status" value="1"/>
</dbReference>
<dbReference type="PANTHER" id="PTHR43047">
    <property type="entry name" value="TWO-COMPONENT HISTIDINE PROTEIN KINASE"/>
    <property type="match status" value="1"/>
</dbReference>
<feature type="domain" description="Response regulatory" evidence="16">
    <location>
        <begin position="398"/>
        <end position="510"/>
    </location>
</feature>
<keyword evidence="7" id="KW-0808">Transferase</keyword>
<dbReference type="InterPro" id="IPR004358">
    <property type="entry name" value="Sig_transdc_His_kin-like_C"/>
</dbReference>
<gene>
    <name evidence="18" type="ORF">BFP71_04675</name>
</gene>
<dbReference type="InterPro" id="IPR003594">
    <property type="entry name" value="HATPase_dom"/>
</dbReference>
<accession>A0A1E5T6F0</accession>
<evidence type="ECO:0000256" key="13">
    <source>
        <dbReference type="PROSITE-ProRule" id="PRU00110"/>
    </source>
</evidence>
<dbReference type="PROSITE" id="PS50894">
    <property type="entry name" value="HPT"/>
    <property type="match status" value="1"/>
</dbReference>
<keyword evidence="12" id="KW-0472">Membrane</keyword>
<organism evidence="18 19">
    <name type="scientific">Roseivirga misakiensis</name>
    <dbReference type="NCBI Taxonomy" id="1563681"/>
    <lineage>
        <taxon>Bacteria</taxon>
        <taxon>Pseudomonadati</taxon>
        <taxon>Bacteroidota</taxon>
        <taxon>Cytophagia</taxon>
        <taxon>Cytophagales</taxon>
        <taxon>Roseivirgaceae</taxon>
        <taxon>Roseivirga</taxon>
    </lineage>
</organism>
<evidence type="ECO:0000256" key="14">
    <source>
        <dbReference type="PROSITE-ProRule" id="PRU00169"/>
    </source>
</evidence>
<evidence type="ECO:0000313" key="18">
    <source>
        <dbReference type="EMBL" id="OEK06955.1"/>
    </source>
</evidence>
<proteinExistence type="predicted"/>
<dbReference type="CDD" id="cd00156">
    <property type="entry name" value="REC"/>
    <property type="match status" value="1"/>
</dbReference>
<evidence type="ECO:0000256" key="8">
    <source>
        <dbReference type="ARBA" id="ARBA00022692"/>
    </source>
</evidence>
<feature type="domain" description="HPt" evidence="17">
    <location>
        <begin position="527"/>
        <end position="620"/>
    </location>
</feature>
<dbReference type="SUPFAM" id="SSF47226">
    <property type="entry name" value="Histidine-containing phosphotransfer domain, HPT domain"/>
    <property type="match status" value="1"/>
</dbReference>
<dbReference type="InterPro" id="IPR036097">
    <property type="entry name" value="HisK_dim/P_sf"/>
</dbReference>
<evidence type="ECO:0000256" key="12">
    <source>
        <dbReference type="ARBA" id="ARBA00023136"/>
    </source>
</evidence>
<dbReference type="GO" id="GO:0005886">
    <property type="term" value="C:plasma membrane"/>
    <property type="evidence" value="ECO:0007669"/>
    <property type="project" value="UniProtKB-SubCell"/>
</dbReference>
<keyword evidence="8" id="KW-0812">Transmembrane</keyword>
<dbReference type="CDD" id="cd00082">
    <property type="entry name" value="HisKA"/>
    <property type="match status" value="1"/>
</dbReference>
<evidence type="ECO:0000256" key="6">
    <source>
        <dbReference type="ARBA" id="ARBA00022553"/>
    </source>
</evidence>
<dbReference type="InterPro" id="IPR003661">
    <property type="entry name" value="HisK_dim/P_dom"/>
</dbReference>
<dbReference type="InterPro" id="IPR036641">
    <property type="entry name" value="HPT_dom_sf"/>
</dbReference>
<dbReference type="STRING" id="1563681.BFP71_04675"/>
<feature type="modified residue" description="Phosphohistidine" evidence="13">
    <location>
        <position position="566"/>
    </location>
</feature>
<dbReference type="OrthoDB" id="9811889at2"/>
<dbReference type="Proteomes" id="UP000095552">
    <property type="component" value="Unassembled WGS sequence"/>
</dbReference>
<keyword evidence="19" id="KW-1185">Reference proteome</keyword>
<keyword evidence="9" id="KW-0418">Kinase</keyword>
<keyword evidence="5" id="KW-0997">Cell inner membrane</keyword>
<keyword evidence="10" id="KW-0067">ATP-binding</keyword>
<evidence type="ECO:0000256" key="1">
    <source>
        <dbReference type="ARBA" id="ARBA00000085"/>
    </source>
</evidence>
<dbReference type="Gene3D" id="3.40.50.2300">
    <property type="match status" value="1"/>
</dbReference>
<dbReference type="InterPro" id="IPR001789">
    <property type="entry name" value="Sig_transdc_resp-reg_receiver"/>
</dbReference>
<reference evidence="18 19" key="1">
    <citation type="submission" date="2016-08" db="EMBL/GenBank/DDBJ databases">
        <title>Draft genome of Fabibacter sp. strain SK-8.</title>
        <authorList>
            <person name="Wong S.-K."/>
            <person name="Hamasaki K."/>
            <person name="Yoshizawa S."/>
        </authorList>
    </citation>
    <scope>NUCLEOTIDE SEQUENCE [LARGE SCALE GENOMIC DNA]</scope>
    <source>
        <strain evidence="18 19">SK-8</strain>
    </source>
</reference>
<dbReference type="InterPro" id="IPR008207">
    <property type="entry name" value="Sig_transdc_His_kin_Hpt_dom"/>
</dbReference>
<dbReference type="AlphaFoldDB" id="A0A1E5T6F0"/>
<comment type="subcellular location">
    <subcellularLocation>
        <location evidence="2">Cell inner membrane</location>
        <topology evidence="2">Multi-pass membrane protein</topology>
    </subcellularLocation>
</comment>
<evidence type="ECO:0000256" key="9">
    <source>
        <dbReference type="ARBA" id="ARBA00022777"/>
    </source>
</evidence>
<evidence type="ECO:0000256" key="4">
    <source>
        <dbReference type="ARBA" id="ARBA00022475"/>
    </source>
</evidence>
<dbReference type="Pfam" id="PF00072">
    <property type="entry name" value="Response_reg"/>
    <property type="match status" value="1"/>
</dbReference>
<name>A0A1E5T6F0_9BACT</name>
<dbReference type="PANTHER" id="PTHR43047:SF64">
    <property type="entry name" value="HISTIDINE KINASE CONTAINING CHEY-HOMOLOGOUS RECEIVER DOMAIN AND PAS DOMAIN-RELATED"/>
    <property type="match status" value="1"/>
</dbReference>
<dbReference type="Gene3D" id="3.30.565.10">
    <property type="entry name" value="Histidine kinase-like ATPase, C-terminal domain"/>
    <property type="match status" value="1"/>
</dbReference>
<dbReference type="InterPro" id="IPR036890">
    <property type="entry name" value="HATPase_C_sf"/>
</dbReference>
<keyword evidence="4" id="KW-1003">Cell membrane</keyword>
<evidence type="ECO:0000259" key="15">
    <source>
        <dbReference type="PROSITE" id="PS50109"/>
    </source>
</evidence>
<dbReference type="SMART" id="SM00387">
    <property type="entry name" value="HATPase_c"/>
    <property type="match status" value="1"/>
</dbReference>
<dbReference type="PRINTS" id="PR00344">
    <property type="entry name" value="BCTRLSENSOR"/>
</dbReference>
<dbReference type="Pfam" id="PF00512">
    <property type="entry name" value="HisKA"/>
    <property type="match status" value="1"/>
</dbReference>
<dbReference type="SUPFAM" id="SSF52172">
    <property type="entry name" value="CheY-like"/>
    <property type="match status" value="1"/>
</dbReference>
<protein>
    <recommendedName>
        <fullName evidence="3">histidine kinase</fullName>
        <ecNumber evidence="3">2.7.13.3</ecNumber>
    </recommendedName>
</protein>
<dbReference type="CDD" id="cd16922">
    <property type="entry name" value="HATPase_EvgS-ArcB-TorS-like"/>
    <property type="match status" value="1"/>
</dbReference>
<evidence type="ECO:0000256" key="2">
    <source>
        <dbReference type="ARBA" id="ARBA00004429"/>
    </source>
</evidence>
<evidence type="ECO:0000259" key="17">
    <source>
        <dbReference type="PROSITE" id="PS50894"/>
    </source>
</evidence>
<dbReference type="EMBL" id="MDGQ01000003">
    <property type="protein sequence ID" value="OEK06955.1"/>
    <property type="molecule type" value="Genomic_DNA"/>
</dbReference>
<dbReference type="RefSeq" id="WP_069834267.1">
    <property type="nucleotide sequence ID" value="NZ_MDGQ01000003.1"/>
</dbReference>
<evidence type="ECO:0000256" key="5">
    <source>
        <dbReference type="ARBA" id="ARBA00022519"/>
    </source>
</evidence>
<comment type="catalytic activity">
    <reaction evidence="1">
        <text>ATP + protein L-histidine = ADP + protein N-phospho-L-histidine.</text>
        <dbReference type="EC" id="2.7.13.3"/>
    </reaction>
</comment>
<dbReference type="SUPFAM" id="SSF47384">
    <property type="entry name" value="Homodimeric domain of signal transducing histidine kinase"/>
    <property type="match status" value="1"/>
</dbReference>
<dbReference type="FunFam" id="3.30.565.10:FF:000010">
    <property type="entry name" value="Sensor histidine kinase RcsC"/>
    <property type="match status" value="1"/>
</dbReference>
<dbReference type="SMART" id="SM00388">
    <property type="entry name" value="HisKA"/>
    <property type="match status" value="1"/>
</dbReference>
<keyword evidence="10" id="KW-0547">Nucleotide-binding</keyword>
<evidence type="ECO:0000259" key="16">
    <source>
        <dbReference type="PROSITE" id="PS50110"/>
    </source>
</evidence>
<dbReference type="PROSITE" id="PS50110">
    <property type="entry name" value="RESPONSE_REGULATORY"/>
    <property type="match status" value="1"/>
</dbReference>
<evidence type="ECO:0000256" key="7">
    <source>
        <dbReference type="ARBA" id="ARBA00022679"/>
    </source>
</evidence>
<dbReference type="Gene3D" id="1.10.287.130">
    <property type="match status" value="1"/>
</dbReference>